<organism evidence="4 5">
    <name type="scientific">Piscirickettsia salmonis</name>
    <dbReference type="NCBI Taxonomy" id="1238"/>
    <lineage>
        <taxon>Bacteria</taxon>
        <taxon>Pseudomonadati</taxon>
        <taxon>Pseudomonadota</taxon>
        <taxon>Gammaproteobacteria</taxon>
        <taxon>Thiotrichales</taxon>
        <taxon>Piscirickettsiaceae</taxon>
        <taxon>Piscirickettsia</taxon>
    </lineage>
</organism>
<evidence type="ECO:0000256" key="3">
    <source>
        <dbReference type="ARBA" id="ARBA00034247"/>
    </source>
</evidence>
<proteinExistence type="predicted"/>
<reference evidence="4 5" key="1">
    <citation type="journal article" date="2014" name="Genome Announc.">
        <title>Comparative Genome Analysis of Two Isolates of the Fish Pathogen Piscirickettsia salmonis from Different Hosts Reveals Major Differences in Virulence-Associated Secretion Systems.</title>
        <authorList>
            <person name="Bohle H."/>
            <person name="Henriquez P."/>
            <person name="Grothusen H."/>
            <person name="Navas E."/>
            <person name="Sandoval A."/>
            <person name="Bustamante F."/>
            <person name="Bustos P."/>
            <person name="Mancilla M."/>
        </authorList>
    </citation>
    <scope>NUCLEOTIDE SEQUENCE [LARGE SCALE GENOMIC DNA]</scope>
    <source>
        <strain evidence="5">B1-32597</strain>
    </source>
</reference>
<name>A0A1L6TD91_PISSA</name>
<evidence type="ECO:0000256" key="1">
    <source>
        <dbReference type="ARBA" id="ARBA00001946"/>
    </source>
</evidence>
<dbReference type="Gene3D" id="3.30.70.270">
    <property type="match status" value="1"/>
</dbReference>
<dbReference type="Proteomes" id="UP000029558">
    <property type="component" value="Chromosome"/>
</dbReference>
<dbReference type="InterPro" id="IPR043128">
    <property type="entry name" value="Rev_trsase/Diguanyl_cyclase"/>
</dbReference>
<dbReference type="FunFam" id="3.30.70.270:FF:000001">
    <property type="entry name" value="Diguanylate cyclase domain protein"/>
    <property type="match status" value="1"/>
</dbReference>
<dbReference type="OrthoDB" id="9773156at2"/>
<accession>A0A1L6TD91</accession>
<sequence>MGQNIFTIIKPSLETQLLIYQTLYHQPNNQFNLVDAFANFYQLICHIIPCADVTYENQEDHIYLQQGTAGKYNYSVLLKHQNQPMGKLTFSHSLPFSLGTGLELDTLCSLWLTPLFHILQYHSALQATRQDHLTQTGNRAAYEKILDQEINYAKRHDSPLSILLIDIDHFKRINDQHGHYQGDLVLQHFSRLLKELVRDSDMIFRYGGEEFIVLLRNTDLAGANLLAKRICESVYHTLTFKVDINVTVSIGSCEFDHYDTDQQFFQRADQALYHAKHQGRNCVASYSIFDTSPKLLSTLSKTSQSIS</sequence>
<dbReference type="PANTHER" id="PTHR45138">
    <property type="entry name" value="REGULATORY COMPONENTS OF SENSORY TRANSDUCTION SYSTEM"/>
    <property type="match status" value="1"/>
</dbReference>
<dbReference type="InterPro" id="IPR050469">
    <property type="entry name" value="Diguanylate_Cyclase"/>
</dbReference>
<protein>
    <recommendedName>
        <fullName evidence="2">diguanylate cyclase</fullName>
        <ecNumber evidence="2">2.7.7.65</ecNumber>
    </recommendedName>
</protein>
<dbReference type="GO" id="GO:0052621">
    <property type="term" value="F:diguanylate cyclase activity"/>
    <property type="evidence" value="ECO:0007669"/>
    <property type="project" value="UniProtKB-EC"/>
</dbReference>
<dbReference type="InterPro" id="IPR029787">
    <property type="entry name" value="Nucleotide_cyclase"/>
</dbReference>
<dbReference type="Pfam" id="PF00990">
    <property type="entry name" value="GGDEF"/>
    <property type="match status" value="1"/>
</dbReference>
<dbReference type="SMART" id="SM00267">
    <property type="entry name" value="GGDEF"/>
    <property type="match status" value="1"/>
</dbReference>
<dbReference type="PANTHER" id="PTHR45138:SF9">
    <property type="entry name" value="DIGUANYLATE CYCLASE DGCM-RELATED"/>
    <property type="match status" value="1"/>
</dbReference>
<dbReference type="EMBL" id="CP012508">
    <property type="protein sequence ID" value="ALB23376.1"/>
    <property type="molecule type" value="Genomic_DNA"/>
</dbReference>
<dbReference type="AlphaFoldDB" id="A0A1L6TD91"/>
<dbReference type="CDD" id="cd01949">
    <property type="entry name" value="GGDEF"/>
    <property type="match status" value="1"/>
</dbReference>
<dbReference type="PROSITE" id="PS50887">
    <property type="entry name" value="GGDEF"/>
    <property type="match status" value="1"/>
</dbReference>
<evidence type="ECO:0000256" key="2">
    <source>
        <dbReference type="ARBA" id="ARBA00012528"/>
    </source>
</evidence>
<comment type="catalytic activity">
    <reaction evidence="3">
        <text>2 GTP = 3',3'-c-di-GMP + 2 diphosphate</text>
        <dbReference type="Rhea" id="RHEA:24898"/>
        <dbReference type="ChEBI" id="CHEBI:33019"/>
        <dbReference type="ChEBI" id="CHEBI:37565"/>
        <dbReference type="ChEBI" id="CHEBI:58805"/>
        <dbReference type="EC" id="2.7.7.65"/>
    </reaction>
</comment>
<dbReference type="NCBIfam" id="TIGR00254">
    <property type="entry name" value="GGDEF"/>
    <property type="match status" value="1"/>
</dbReference>
<evidence type="ECO:0000313" key="4">
    <source>
        <dbReference type="EMBL" id="ALB23376.1"/>
    </source>
</evidence>
<dbReference type="InterPro" id="IPR000160">
    <property type="entry name" value="GGDEF_dom"/>
</dbReference>
<dbReference type="SUPFAM" id="SSF55073">
    <property type="entry name" value="Nucleotide cyclase"/>
    <property type="match status" value="1"/>
</dbReference>
<gene>
    <name evidence="4" type="ORF">KU39_2196</name>
</gene>
<dbReference type="EC" id="2.7.7.65" evidence="2"/>
<comment type="cofactor">
    <cofactor evidence="1">
        <name>Mg(2+)</name>
        <dbReference type="ChEBI" id="CHEBI:18420"/>
    </cofactor>
</comment>
<evidence type="ECO:0000313" key="5">
    <source>
        <dbReference type="Proteomes" id="UP000029558"/>
    </source>
</evidence>